<dbReference type="Pfam" id="PF05524">
    <property type="entry name" value="PEP-utilisers_N"/>
    <property type="match status" value="1"/>
</dbReference>
<dbReference type="InterPro" id="IPR008731">
    <property type="entry name" value="PTS_EIN"/>
</dbReference>
<evidence type="ECO:0000256" key="4">
    <source>
        <dbReference type="ARBA" id="ARBA00007837"/>
    </source>
</evidence>
<dbReference type="Gene3D" id="3.20.20.60">
    <property type="entry name" value="Phosphoenolpyruvate-binding domains"/>
    <property type="match status" value="1"/>
</dbReference>
<feature type="binding site" evidence="19">
    <location>
        <position position="468"/>
    </location>
    <ligand>
        <name>Mg(2+)</name>
        <dbReference type="ChEBI" id="CHEBI:18420"/>
    </ligand>
</feature>
<feature type="binding site" evidence="18">
    <location>
        <position position="307"/>
    </location>
    <ligand>
        <name>phosphoenolpyruvate</name>
        <dbReference type="ChEBI" id="CHEBI:58702"/>
    </ligand>
</feature>
<comment type="function">
    <text evidence="16">General (non sugar-specific) component of the phosphoenolpyruvate-dependent sugar phosphotransferase system (sugar PTS). This major carbohydrate active-transport system catalyzes the phosphorylation of incoming sugar substrates concomitantly with their translocation across the cell membrane. Enzyme I transfers the phosphoryl group from phosphoenolpyruvate (PEP) to the phosphoryl carrier protein (HPr).</text>
</comment>
<evidence type="ECO:0000256" key="17">
    <source>
        <dbReference type="PIRSR" id="PIRSR000732-1"/>
    </source>
</evidence>
<dbReference type="Gene3D" id="1.10.274.10">
    <property type="entry name" value="PtsI, HPr-binding domain"/>
    <property type="match status" value="1"/>
</dbReference>
<sequence>MDARNTPEIIIHGIAASPGIAHGQILLHIQSDLELPEYQISPEQRAEEMERFDRALVATRQQIQQIRNEVEKNLGTDEARIFDAHLLVLEDVALIGETEREFETSSKNIEWCFNNVVQRYIKAFSEIDDEYLGERAGDIRDVAQRVLQNLLGRAQQTLNNFPGNRVVVANDVSPSDAVGMDRDKVLAIVTDSGSRTSHAVIVARTMRVPAVVATRDLTKRIVEGDSVLVDGYEGTVIINPSDKTLYRYGKIQVTRKSVEQRMLDAVSLPSVTQDGVEVILRANIEGINSAELDMARRYSAQGVGLYRTEFLYMQESRMPSEEEQYRAYKAVVENMAGEIVTIRTLDLGGDKLMNGKSGLFPMEANPFLGMRAIRFCLEHKEIFKNQLRAILRASAHGRVLLMYPMISGTGELDDANKLLDECRAELREKGVAFDEKMPVGTMIEVPSAATTADILAPKADFFSIGTNDLIQYLLAIDRSNERIAHLYKPAHPSVLRMLSYVVEQAHKAKIKVSVCGEMAGDPLYVPLLLGIGVDELSMASSLIPAVKYLVRAMKMSDAKKLVHEASKMDNAAKITALCNAFYNARMAEA</sequence>
<dbReference type="GO" id="GO:0008965">
    <property type="term" value="F:phosphoenolpyruvate-protein phosphotransferase activity"/>
    <property type="evidence" value="ECO:0007669"/>
    <property type="project" value="UniProtKB-EC"/>
</dbReference>
<evidence type="ECO:0000256" key="14">
    <source>
        <dbReference type="ARBA" id="ARBA00022842"/>
    </source>
</evidence>
<keyword evidence="9 16" id="KW-0762">Sugar transport</keyword>
<keyword evidence="14 16" id="KW-0460">Magnesium</keyword>
<feature type="binding site" evidence="19">
    <location>
        <position position="444"/>
    </location>
    <ligand>
        <name>Mg(2+)</name>
        <dbReference type="ChEBI" id="CHEBI:18420"/>
    </ligand>
</feature>
<dbReference type="SUPFAM" id="SSF47831">
    <property type="entry name" value="Enzyme I of the PEP:sugar phosphotransferase system HPr-binding (sub)domain"/>
    <property type="match status" value="1"/>
</dbReference>
<dbReference type="NCBIfam" id="TIGR01417">
    <property type="entry name" value="PTS_I_fam"/>
    <property type="match status" value="1"/>
</dbReference>
<dbReference type="InterPro" id="IPR050499">
    <property type="entry name" value="PEP-utilizing_PTS_enzyme"/>
</dbReference>
<accession>A0A2U8E6I0</accession>
<evidence type="ECO:0000256" key="18">
    <source>
        <dbReference type="PIRSR" id="PIRSR000732-2"/>
    </source>
</evidence>
<dbReference type="RefSeq" id="WP_108826378.1">
    <property type="nucleotide sequence ID" value="NZ_CP023004.1"/>
</dbReference>
<comment type="similarity">
    <text evidence="4 16">Belongs to the PEP-utilizing enzyme family.</text>
</comment>
<dbReference type="PANTHER" id="PTHR46244:SF6">
    <property type="entry name" value="PHOSPHOENOLPYRUVATE-PROTEIN PHOSPHOTRANSFERASE"/>
    <property type="match status" value="1"/>
</dbReference>
<evidence type="ECO:0000256" key="8">
    <source>
        <dbReference type="ARBA" id="ARBA00022490"/>
    </source>
</evidence>
<keyword evidence="23" id="KW-0670">Pyruvate</keyword>
<feature type="domain" description="PEP-utilising enzyme mobile" evidence="20">
    <location>
        <begin position="162"/>
        <end position="234"/>
    </location>
</feature>
<evidence type="ECO:0000256" key="11">
    <source>
        <dbReference type="ARBA" id="ARBA00022683"/>
    </source>
</evidence>
<evidence type="ECO:0000256" key="16">
    <source>
        <dbReference type="PIRNR" id="PIRNR000732"/>
    </source>
</evidence>
<evidence type="ECO:0000259" key="22">
    <source>
        <dbReference type="Pfam" id="PF05524"/>
    </source>
</evidence>
<dbReference type="InterPro" id="IPR015813">
    <property type="entry name" value="Pyrv/PenolPyrv_kinase-like_dom"/>
</dbReference>
<evidence type="ECO:0000259" key="21">
    <source>
        <dbReference type="Pfam" id="PF02896"/>
    </source>
</evidence>
<dbReference type="InterPro" id="IPR036618">
    <property type="entry name" value="PtsI_HPr-bd_sf"/>
</dbReference>
<evidence type="ECO:0000313" key="24">
    <source>
        <dbReference type="Proteomes" id="UP000244896"/>
    </source>
</evidence>
<keyword evidence="7 16" id="KW-0813">Transport</keyword>
<dbReference type="OrthoDB" id="9765468at2"/>
<feature type="active site" description="Tele-phosphohistidine intermediate" evidence="17">
    <location>
        <position position="198"/>
    </location>
</feature>
<keyword evidence="11 16" id="KW-0598">Phosphotransferase system</keyword>
<evidence type="ECO:0000256" key="7">
    <source>
        <dbReference type="ARBA" id="ARBA00022448"/>
    </source>
</evidence>
<evidence type="ECO:0000259" key="20">
    <source>
        <dbReference type="Pfam" id="PF00391"/>
    </source>
</evidence>
<dbReference type="InterPro" id="IPR024692">
    <property type="entry name" value="PTS_EI"/>
</dbReference>
<evidence type="ECO:0000256" key="9">
    <source>
        <dbReference type="ARBA" id="ARBA00022597"/>
    </source>
</evidence>
<dbReference type="PANTHER" id="PTHR46244">
    <property type="entry name" value="PHOSPHOENOLPYRUVATE-PROTEIN PHOSPHOTRANSFERASE"/>
    <property type="match status" value="1"/>
</dbReference>
<dbReference type="GO" id="GO:0009401">
    <property type="term" value="P:phosphoenolpyruvate-dependent sugar phosphotransferase system"/>
    <property type="evidence" value="ECO:0007669"/>
    <property type="project" value="UniProtKB-KW"/>
</dbReference>
<dbReference type="Proteomes" id="UP000244896">
    <property type="component" value="Chromosome"/>
</dbReference>
<evidence type="ECO:0000256" key="3">
    <source>
        <dbReference type="ARBA" id="ARBA00004496"/>
    </source>
</evidence>
<evidence type="ECO:0000256" key="12">
    <source>
        <dbReference type="ARBA" id="ARBA00022723"/>
    </source>
</evidence>
<keyword evidence="10 16" id="KW-0808">Transferase</keyword>
<evidence type="ECO:0000313" key="23">
    <source>
        <dbReference type="EMBL" id="AWI10477.1"/>
    </source>
</evidence>
<feature type="active site" description="Proton donor" evidence="17">
    <location>
        <position position="515"/>
    </location>
</feature>
<name>A0A2U8E6I0_9BACT</name>
<dbReference type="GO" id="GO:0016301">
    <property type="term" value="F:kinase activity"/>
    <property type="evidence" value="ECO:0007669"/>
    <property type="project" value="UniProtKB-KW"/>
</dbReference>
<evidence type="ECO:0000256" key="1">
    <source>
        <dbReference type="ARBA" id="ARBA00000683"/>
    </source>
</evidence>
<dbReference type="PIRSF" id="PIRSF000732">
    <property type="entry name" value="PTS_enzyme_I"/>
    <property type="match status" value="1"/>
</dbReference>
<dbReference type="Pfam" id="PF02896">
    <property type="entry name" value="PEP-utilizers_C"/>
    <property type="match status" value="1"/>
</dbReference>
<comment type="subcellular location">
    <subcellularLocation>
        <location evidence="3 16">Cytoplasm</location>
    </subcellularLocation>
</comment>
<dbReference type="InterPro" id="IPR036637">
    <property type="entry name" value="Phosphohistidine_dom_sf"/>
</dbReference>
<keyword evidence="24" id="KW-1185">Reference proteome</keyword>
<proteinExistence type="inferred from homology"/>
<dbReference type="Gene3D" id="3.50.30.10">
    <property type="entry name" value="Phosphohistidine domain"/>
    <property type="match status" value="1"/>
</dbReference>
<feature type="binding site" evidence="18">
    <location>
        <position position="343"/>
    </location>
    <ligand>
        <name>phosphoenolpyruvate</name>
        <dbReference type="ChEBI" id="CHEBI:58702"/>
    </ligand>
</feature>
<dbReference type="EC" id="2.7.3.9" evidence="5 16"/>
<dbReference type="PROSITE" id="PS00742">
    <property type="entry name" value="PEP_ENZYMES_2"/>
    <property type="match status" value="1"/>
</dbReference>
<comment type="catalytic activity">
    <reaction evidence="1 16">
        <text>L-histidyl-[protein] + phosphoenolpyruvate = N(pros)-phospho-L-histidyl-[protein] + pyruvate</text>
        <dbReference type="Rhea" id="RHEA:23880"/>
        <dbReference type="Rhea" id="RHEA-COMP:9745"/>
        <dbReference type="Rhea" id="RHEA-COMP:9746"/>
        <dbReference type="ChEBI" id="CHEBI:15361"/>
        <dbReference type="ChEBI" id="CHEBI:29979"/>
        <dbReference type="ChEBI" id="CHEBI:58702"/>
        <dbReference type="ChEBI" id="CHEBI:64837"/>
        <dbReference type="EC" id="2.7.3.9"/>
    </reaction>
</comment>
<feature type="domain" description="Phosphotransferase system enzyme I N-terminal" evidence="22">
    <location>
        <begin position="12"/>
        <end position="135"/>
    </location>
</feature>
<dbReference type="EMBL" id="CP023004">
    <property type="protein sequence ID" value="AWI10477.1"/>
    <property type="molecule type" value="Genomic_DNA"/>
</dbReference>
<reference evidence="23 24" key="1">
    <citation type="journal article" date="2018" name="Syst. Appl. Microbiol.">
        <title>Ereboglobus luteus gen. nov. sp. nov. from cockroach guts, and new insights into the oxygen relationship of the genera Opitutus and Didymococcus (Verrucomicrobia: Opitutaceae).</title>
        <authorList>
            <person name="Tegtmeier D."/>
            <person name="Belitz A."/>
            <person name="Radek R."/>
            <person name="Heimerl T."/>
            <person name="Brune A."/>
        </authorList>
    </citation>
    <scope>NUCLEOTIDE SEQUENCE [LARGE SCALE GENOMIC DNA]</scope>
    <source>
        <strain evidence="23 24">Ho45</strain>
    </source>
</reference>
<feature type="domain" description="PEP-utilising enzyme C-terminal" evidence="21">
    <location>
        <begin position="264"/>
        <end position="553"/>
    </location>
</feature>
<evidence type="ECO:0000256" key="5">
    <source>
        <dbReference type="ARBA" id="ARBA00012232"/>
    </source>
</evidence>
<evidence type="ECO:0000256" key="19">
    <source>
        <dbReference type="PIRSR" id="PIRSR000732-3"/>
    </source>
</evidence>
<feature type="binding site" evidence="18">
    <location>
        <begin position="467"/>
        <end position="468"/>
    </location>
    <ligand>
        <name>phosphoenolpyruvate</name>
        <dbReference type="ChEBI" id="CHEBI:58702"/>
    </ligand>
</feature>
<evidence type="ECO:0000256" key="15">
    <source>
        <dbReference type="ARBA" id="ARBA00033235"/>
    </source>
</evidence>
<organism evidence="23 24">
    <name type="scientific">Ereboglobus luteus</name>
    <dbReference type="NCBI Taxonomy" id="1796921"/>
    <lineage>
        <taxon>Bacteria</taxon>
        <taxon>Pseudomonadati</taxon>
        <taxon>Verrucomicrobiota</taxon>
        <taxon>Opitutia</taxon>
        <taxon>Opitutales</taxon>
        <taxon>Opitutaceae</taxon>
        <taxon>Ereboglobus</taxon>
    </lineage>
</organism>
<dbReference type="SUPFAM" id="SSF52009">
    <property type="entry name" value="Phosphohistidine domain"/>
    <property type="match status" value="1"/>
</dbReference>
<keyword evidence="12 16" id="KW-0479">Metal-binding</keyword>
<dbReference type="InterPro" id="IPR023151">
    <property type="entry name" value="PEP_util_CS"/>
</dbReference>
<dbReference type="GO" id="GO:0005737">
    <property type="term" value="C:cytoplasm"/>
    <property type="evidence" value="ECO:0007669"/>
    <property type="project" value="UniProtKB-SubCell"/>
</dbReference>
<comment type="cofactor">
    <cofactor evidence="2 16 19">
        <name>Mg(2+)</name>
        <dbReference type="ChEBI" id="CHEBI:18420"/>
    </cofactor>
</comment>
<dbReference type="GO" id="GO:0046872">
    <property type="term" value="F:metal ion binding"/>
    <property type="evidence" value="ECO:0007669"/>
    <property type="project" value="UniProtKB-KW"/>
</dbReference>
<dbReference type="InterPro" id="IPR006318">
    <property type="entry name" value="PTS_EI-like"/>
</dbReference>
<protein>
    <recommendedName>
        <fullName evidence="6 16">Phosphoenolpyruvate-protein phosphotransferase</fullName>
        <ecNumber evidence="5 16">2.7.3.9</ecNumber>
    </recommendedName>
    <alternativeName>
        <fullName evidence="15 16">Phosphotransferase system, enzyme I</fullName>
    </alternativeName>
</protein>
<gene>
    <name evidence="23" type="primary">ptsP</name>
    <name evidence="23" type="ORF">CKA38_03125</name>
</gene>
<feature type="binding site" evidence="18">
    <location>
        <position position="478"/>
    </location>
    <ligand>
        <name>phosphoenolpyruvate</name>
        <dbReference type="ChEBI" id="CHEBI:58702"/>
    </ligand>
</feature>
<dbReference type="PRINTS" id="PR01736">
    <property type="entry name" value="PHPHTRNFRASE"/>
</dbReference>
<dbReference type="Pfam" id="PF00391">
    <property type="entry name" value="PEP-utilizers"/>
    <property type="match status" value="1"/>
</dbReference>
<evidence type="ECO:0000256" key="2">
    <source>
        <dbReference type="ARBA" id="ARBA00001946"/>
    </source>
</evidence>
<dbReference type="InterPro" id="IPR040442">
    <property type="entry name" value="Pyrv_kinase-like_dom_sf"/>
</dbReference>
<keyword evidence="8 16" id="KW-0963">Cytoplasm</keyword>
<keyword evidence="13 16" id="KW-0418">Kinase</keyword>
<dbReference type="AlphaFoldDB" id="A0A2U8E6I0"/>
<evidence type="ECO:0000256" key="10">
    <source>
        <dbReference type="ARBA" id="ARBA00022679"/>
    </source>
</evidence>
<dbReference type="SUPFAM" id="SSF51621">
    <property type="entry name" value="Phosphoenolpyruvate/pyruvate domain"/>
    <property type="match status" value="1"/>
</dbReference>
<evidence type="ECO:0000256" key="6">
    <source>
        <dbReference type="ARBA" id="ARBA00016544"/>
    </source>
</evidence>
<dbReference type="InterPro" id="IPR008279">
    <property type="entry name" value="PEP-util_enz_mobile_dom"/>
</dbReference>
<evidence type="ECO:0000256" key="13">
    <source>
        <dbReference type="ARBA" id="ARBA00022777"/>
    </source>
</evidence>
<dbReference type="InterPro" id="IPR000121">
    <property type="entry name" value="PEP_util_C"/>
</dbReference>
<dbReference type="KEGG" id="elut:CKA38_03125"/>